<accession>A0A1S2N3C8</accession>
<dbReference type="Proteomes" id="UP000180246">
    <property type="component" value="Unassembled WGS sequence"/>
</dbReference>
<dbReference type="RefSeq" id="WP_071362130.1">
    <property type="nucleotide sequence ID" value="NZ_CAUQYF010000037.1"/>
</dbReference>
<sequence>MADLVMGNVEAGTSDEDIKAFLVKYGFPPFDEIEHLPGNGSRPAVLLTFRDAPPEALRGLLPRVQDMFWNNRKIHVHIVNERYNQQ</sequence>
<reference evidence="1 2" key="1">
    <citation type="submission" date="2014-10" db="EMBL/GenBank/DDBJ databases">
        <authorList>
            <person name="Seo M.-J."/>
            <person name="Seok Y.J."/>
            <person name="Cha I.-T."/>
        </authorList>
    </citation>
    <scope>NUCLEOTIDE SEQUENCE [LARGE SCALE GENOMIC DNA]</scope>
    <source>
        <strain evidence="1 2">NEU</strain>
    </source>
</reference>
<protein>
    <recommendedName>
        <fullName evidence="3">RNA-binding protein</fullName>
    </recommendedName>
</protein>
<organism evidence="1 2">
    <name type="scientific">Massilia timonae</name>
    <dbReference type="NCBI Taxonomy" id="47229"/>
    <lineage>
        <taxon>Bacteria</taxon>
        <taxon>Pseudomonadati</taxon>
        <taxon>Pseudomonadota</taxon>
        <taxon>Betaproteobacteria</taxon>
        <taxon>Burkholderiales</taxon>
        <taxon>Oxalobacteraceae</taxon>
        <taxon>Telluria group</taxon>
        <taxon>Massilia</taxon>
    </lineage>
</organism>
<name>A0A1S2N3C8_9BURK</name>
<gene>
    <name evidence="1" type="ORF">LO55_3114</name>
</gene>
<evidence type="ECO:0000313" key="2">
    <source>
        <dbReference type="Proteomes" id="UP000180246"/>
    </source>
</evidence>
<dbReference type="EMBL" id="JRYB01000001">
    <property type="protein sequence ID" value="OIJ39587.1"/>
    <property type="molecule type" value="Genomic_DNA"/>
</dbReference>
<comment type="caution">
    <text evidence="1">The sequence shown here is derived from an EMBL/GenBank/DDBJ whole genome shotgun (WGS) entry which is preliminary data.</text>
</comment>
<evidence type="ECO:0000313" key="1">
    <source>
        <dbReference type="EMBL" id="OIJ39587.1"/>
    </source>
</evidence>
<dbReference type="AlphaFoldDB" id="A0A1S2N3C8"/>
<evidence type="ECO:0008006" key="3">
    <source>
        <dbReference type="Google" id="ProtNLM"/>
    </source>
</evidence>
<proteinExistence type="predicted"/>